<dbReference type="AlphaFoldDB" id="A0A090W5P5"/>
<organism evidence="1 2">
    <name type="scientific">Jejuia pallidilutea</name>
    <dbReference type="NCBI Taxonomy" id="504487"/>
    <lineage>
        <taxon>Bacteria</taxon>
        <taxon>Pseudomonadati</taxon>
        <taxon>Bacteroidota</taxon>
        <taxon>Flavobacteriia</taxon>
        <taxon>Flavobacteriales</taxon>
        <taxon>Flavobacteriaceae</taxon>
        <taxon>Jejuia</taxon>
    </lineage>
</organism>
<sequence length="37" mass="4243">MLTKTKIYLSSPHMGGMEQRFVEEAFNTNWIAPLGLM</sequence>
<comment type="caution">
    <text evidence="1">The sequence shown here is derived from an EMBL/GenBank/DDBJ whole genome shotgun (WGS) entry which is preliminary data.</text>
</comment>
<evidence type="ECO:0000313" key="2">
    <source>
        <dbReference type="Proteomes" id="UP000029646"/>
    </source>
</evidence>
<dbReference type="EMBL" id="BBNS01000007">
    <property type="protein sequence ID" value="GAL70779.1"/>
    <property type="molecule type" value="Genomic_DNA"/>
</dbReference>
<name>A0A090W5P5_9FLAO</name>
<reference evidence="1 2" key="1">
    <citation type="journal article" date="2014" name="Genome Announc.">
        <title>Draft Genome Sequence of Marine Flavobacterium Jejuia pallidilutea Strain 11shimoA1 and Pigmentation Mutants.</title>
        <authorList>
            <person name="Takatani N."/>
            <person name="Nakanishi M."/>
            <person name="Meirelles P."/>
            <person name="Mino S."/>
            <person name="Suda W."/>
            <person name="Oshima K."/>
            <person name="Hattori M."/>
            <person name="Ohkuma M."/>
            <person name="Hosokawa M."/>
            <person name="Miyashita K."/>
            <person name="Thompson F.L."/>
            <person name="Niwa A."/>
            <person name="Sawabe T."/>
            <person name="Sawabe T."/>
        </authorList>
    </citation>
    <scope>NUCLEOTIDE SEQUENCE [LARGE SCALE GENOMIC DNA]</scope>
    <source>
        <strain evidence="2">JCM19302</strain>
    </source>
</reference>
<protein>
    <submittedName>
        <fullName evidence="1">Lipopolysaccharide biosynthesis protein RffA</fullName>
    </submittedName>
</protein>
<evidence type="ECO:0000313" key="1">
    <source>
        <dbReference type="EMBL" id="GAL70779.1"/>
    </source>
</evidence>
<gene>
    <name evidence="1" type="ORF">JCM19302_2501</name>
</gene>
<proteinExistence type="predicted"/>
<accession>A0A090W5P5</accession>
<dbReference type="Proteomes" id="UP000029646">
    <property type="component" value="Unassembled WGS sequence"/>
</dbReference>